<dbReference type="AlphaFoldDB" id="A0A382LV82"/>
<name>A0A382LV82_9ZZZZ</name>
<protein>
    <submittedName>
        <fullName evidence="1">Uncharacterized protein</fullName>
    </submittedName>
</protein>
<sequence>MIQWLIEPHLIDPAKVPRVALQNGVSIAGALLVTEILISEIPEERAFCLQHRSHFRPPKLFSSM</sequence>
<accession>A0A382LV82</accession>
<dbReference type="InterPro" id="IPR027413">
    <property type="entry name" value="GROEL-like_equatorial_sf"/>
</dbReference>
<organism evidence="1">
    <name type="scientific">marine metagenome</name>
    <dbReference type="NCBI Taxonomy" id="408172"/>
    <lineage>
        <taxon>unclassified sequences</taxon>
        <taxon>metagenomes</taxon>
        <taxon>ecological metagenomes</taxon>
    </lineage>
</organism>
<gene>
    <name evidence="1" type="ORF">METZ01_LOCUS291675</name>
</gene>
<dbReference type="Gene3D" id="1.10.560.10">
    <property type="entry name" value="GroEL-like equatorial domain"/>
    <property type="match status" value="1"/>
</dbReference>
<reference evidence="1" key="1">
    <citation type="submission" date="2018-05" db="EMBL/GenBank/DDBJ databases">
        <authorList>
            <person name="Lanie J.A."/>
            <person name="Ng W.-L."/>
            <person name="Kazmierczak K.M."/>
            <person name="Andrzejewski T.M."/>
            <person name="Davidsen T.M."/>
            <person name="Wayne K.J."/>
            <person name="Tettelin H."/>
            <person name="Glass J.I."/>
            <person name="Rusch D."/>
            <person name="Podicherti R."/>
            <person name="Tsui H.-C.T."/>
            <person name="Winkler M.E."/>
        </authorList>
    </citation>
    <scope>NUCLEOTIDE SEQUENCE</scope>
</reference>
<proteinExistence type="predicted"/>
<evidence type="ECO:0000313" key="1">
    <source>
        <dbReference type="EMBL" id="SVC38821.1"/>
    </source>
</evidence>
<dbReference type="EMBL" id="UINC01088519">
    <property type="protein sequence ID" value="SVC38821.1"/>
    <property type="molecule type" value="Genomic_DNA"/>
</dbReference>